<dbReference type="AlphaFoldDB" id="A0AAN9M887"/>
<comment type="caution">
    <text evidence="1">The sequence shown here is derived from an EMBL/GenBank/DDBJ whole genome shotgun (WGS) entry which is preliminary data.</text>
</comment>
<evidence type="ECO:0000313" key="1">
    <source>
        <dbReference type="EMBL" id="KAK7350065.1"/>
    </source>
</evidence>
<accession>A0AAN9M887</accession>
<sequence>MAEGFEAYHVPQQSRRDKLRVVVTQNQQQPLLEPSTLLPLYDPSSFISSDLLTTFHNNNHASKRNLGCAVKEERSNLMMGFAASSSSCSSNSSSVSYLDPESSLPLNQATIQVINNSNNNNNNNLFLYQTQNLREFDQSYNNSGGGEIMVFKPEPLSLSLSSNNNNNSVNLQRCGSVMYGDKVGGGCVIYGGSASNEVLRGTVPMGPFTGYASVLKGSRFLKPAQQLLGELCDVGGVCAEKMMADTSLMEPIPPSPPHEISTEDPLGDHAFDGRKKSRLLTMLDEEWAKKNTVNESYHLGNGATVLRCSLAKSGGQVSDPFQEYASLNWAFGMITMPRQENIN</sequence>
<keyword evidence="2" id="KW-1185">Reference proteome</keyword>
<proteinExistence type="predicted"/>
<gene>
    <name evidence="1" type="ORF">VNO77_08151</name>
</gene>
<dbReference type="EMBL" id="JAYMYQ010000002">
    <property type="protein sequence ID" value="KAK7350065.1"/>
    <property type="molecule type" value="Genomic_DNA"/>
</dbReference>
<evidence type="ECO:0000313" key="2">
    <source>
        <dbReference type="Proteomes" id="UP001367508"/>
    </source>
</evidence>
<name>A0AAN9M887_CANGL</name>
<protein>
    <submittedName>
        <fullName evidence="1">Uncharacterized protein</fullName>
    </submittedName>
</protein>
<dbReference type="Proteomes" id="UP001367508">
    <property type="component" value="Unassembled WGS sequence"/>
</dbReference>
<reference evidence="1 2" key="1">
    <citation type="submission" date="2024-01" db="EMBL/GenBank/DDBJ databases">
        <title>The genomes of 5 underutilized Papilionoideae crops provide insights into root nodulation and disease resistanc.</title>
        <authorList>
            <person name="Jiang F."/>
        </authorList>
    </citation>
    <scope>NUCLEOTIDE SEQUENCE [LARGE SCALE GENOMIC DNA]</scope>
    <source>
        <strain evidence="1">LVBAO_FW01</strain>
        <tissue evidence="1">Leaves</tissue>
    </source>
</reference>
<organism evidence="1 2">
    <name type="scientific">Canavalia gladiata</name>
    <name type="common">Sword bean</name>
    <name type="synonym">Dolichos gladiatus</name>
    <dbReference type="NCBI Taxonomy" id="3824"/>
    <lineage>
        <taxon>Eukaryota</taxon>
        <taxon>Viridiplantae</taxon>
        <taxon>Streptophyta</taxon>
        <taxon>Embryophyta</taxon>
        <taxon>Tracheophyta</taxon>
        <taxon>Spermatophyta</taxon>
        <taxon>Magnoliopsida</taxon>
        <taxon>eudicotyledons</taxon>
        <taxon>Gunneridae</taxon>
        <taxon>Pentapetalae</taxon>
        <taxon>rosids</taxon>
        <taxon>fabids</taxon>
        <taxon>Fabales</taxon>
        <taxon>Fabaceae</taxon>
        <taxon>Papilionoideae</taxon>
        <taxon>50 kb inversion clade</taxon>
        <taxon>NPAAA clade</taxon>
        <taxon>indigoferoid/millettioid clade</taxon>
        <taxon>Phaseoleae</taxon>
        <taxon>Canavalia</taxon>
    </lineage>
</organism>